<dbReference type="SUPFAM" id="SSF47729">
    <property type="entry name" value="IHF-like DNA-binding proteins"/>
    <property type="match status" value="1"/>
</dbReference>
<dbReference type="SMART" id="SM00411">
    <property type="entry name" value="BHL"/>
    <property type="match status" value="1"/>
</dbReference>
<organism evidence="4 5">
    <name type="scientific">Candidatus Tanganyikabacteria bacterium</name>
    <dbReference type="NCBI Taxonomy" id="2961651"/>
    <lineage>
        <taxon>Bacteria</taxon>
        <taxon>Bacillati</taxon>
        <taxon>Candidatus Sericytochromatia</taxon>
        <taxon>Candidatus Tanganyikabacteria</taxon>
    </lineage>
</organism>
<evidence type="ECO:0000256" key="3">
    <source>
        <dbReference type="RuleBase" id="RU003939"/>
    </source>
</evidence>
<evidence type="ECO:0000313" key="4">
    <source>
        <dbReference type="EMBL" id="MBM3274759.1"/>
    </source>
</evidence>
<dbReference type="Proteomes" id="UP000703893">
    <property type="component" value="Unassembled WGS sequence"/>
</dbReference>
<sequence>MNKEELIKQISQKAKVSQKEAGECLNATIDAISNALAKGDKITLVGFGTFQVRQRAAREGRNPRTGSVLKIPAKKSPVWTAGKTLKERVEGKKKAAVAGGKKK</sequence>
<dbReference type="GO" id="GO:0030527">
    <property type="term" value="F:structural constituent of chromatin"/>
    <property type="evidence" value="ECO:0007669"/>
    <property type="project" value="InterPro"/>
</dbReference>
<dbReference type="CDD" id="cd13831">
    <property type="entry name" value="HU"/>
    <property type="match status" value="1"/>
</dbReference>
<evidence type="ECO:0000313" key="5">
    <source>
        <dbReference type="Proteomes" id="UP000703893"/>
    </source>
</evidence>
<keyword evidence="2 4" id="KW-0238">DNA-binding</keyword>
<dbReference type="GO" id="GO:0030261">
    <property type="term" value="P:chromosome condensation"/>
    <property type="evidence" value="ECO:0007669"/>
    <property type="project" value="UniProtKB-KW"/>
</dbReference>
<gene>
    <name evidence="4" type="ORF">FJZ00_06380</name>
</gene>
<reference evidence="4 5" key="1">
    <citation type="submission" date="2019-03" db="EMBL/GenBank/DDBJ databases">
        <title>Lake Tanganyika Metagenome-Assembled Genomes (MAGs).</title>
        <authorList>
            <person name="Tran P."/>
        </authorList>
    </citation>
    <scope>NUCLEOTIDE SEQUENCE [LARGE SCALE GENOMIC DNA]</scope>
    <source>
        <strain evidence="4">K_DeepCast_65m_m2_236</strain>
    </source>
</reference>
<dbReference type="PROSITE" id="PS00045">
    <property type="entry name" value="HISTONE_LIKE"/>
    <property type="match status" value="1"/>
</dbReference>
<dbReference type="Gene3D" id="4.10.520.10">
    <property type="entry name" value="IHF-like DNA-binding proteins"/>
    <property type="match status" value="1"/>
</dbReference>
<dbReference type="AlphaFoldDB" id="A0A938BN16"/>
<dbReference type="PANTHER" id="PTHR33175:SF3">
    <property type="entry name" value="DNA-BINDING PROTEIN HU-BETA"/>
    <property type="match status" value="1"/>
</dbReference>
<comment type="similarity">
    <text evidence="3">Belongs to the bacterial histone-like protein family.</text>
</comment>
<dbReference type="PANTHER" id="PTHR33175">
    <property type="entry name" value="DNA-BINDING PROTEIN HU"/>
    <property type="match status" value="1"/>
</dbReference>
<protein>
    <submittedName>
        <fullName evidence="4">HU family DNA-binding protein</fullName>
    </submittedName>
</protein>
<evidence type="ECO:0000256" key="2">
    <source>
        <dbReference type="ARBA" id="ARBA00023125"/>
    </source>
</evidence>
<proteinExistence type="inferred from homology"/>
<dbReference type="InterPro" id="IPR020816">
    <property type="entry name" value="Histone-like_DNA-bd_CS"/>
</dbReference>
<dbReference type="PRINTS" id="PR01727">
    <property type="entry name" value="DNABINDINGHU"/>
</dbReference>
<keyword evidence="1" id="KW-0226">DNA condensation</keyword>
<dbReference type="EMBL" id="VGJX01000319">
    <property type="protein sequence ID" value="MBM3274759.1"/>
    <property type="molecule type" value="Genomic_DNA"/>
</dbReference>
<dbReference type="GO" id="GO:0003677">
    <property type="term" value="F:DNA binding"/>
    <property type="evidence" value="ECO:0007669"/>
    <property type="project" value="UniProtKB-KW"/>
</dbReference>
<accession>A0A938BN16</accession>
<dbReference type="InterPro" id="IPR010992">
    <property type="entry name" value="IHF-like_DNA-bd_dom_sf"/>
</dbReference>
<name>A0A938BN16_9BACT</name>
<evidence type="ECO:0000256" key="1">
    <source>
        <dbReference type="ARBA" id="ARBA00023067"/>
    </source>
</evidence>
<dbReference type="InterPro" id="IPR000119">
    <property type="entry name" value="Hist_DNA-bd"/>
</dbReference>
<dbReference type="Pfam" id="PF00216">
    <property type="entry name" value="Bac_DNA_binding"/>
    <property type="match status" value="1"/>
</dbReference>
<comment type="caution">
    <text evidence="4">The sequence shown here is derived from an EMBL/GenBank/DDBJ whole genome shotgun (WGS) entry which is preliminary data.</text>
</comment>